<dbReference type="Proteomes" id="UP000288227">
    <property type="component" value="Unassembled WGS sequence"/>
</dbReference>
<keyword evidence="1 4" id="KW-0808">Transferase</keyword>
<dbReference type="PANTHER" id="PTHR46401">
    <property type="entry name" value="GLYCOSYLTRANSFERASE WBBK-RELATED"/>
    <property type="match status" value="1"/>
</dbReference>
<dbReference type="CDD" id="cd03801">
    <property type="entry name" value="GT4_PimA-like"/>
    <property type="match status" value="1"/>
</dbReference>
<dbReference type="Gene3D" id="3.40.50.2000">
    <property type="entry name" value="Glycogen Phosphorylase B"/>
    <property type="match status" value="2"/>
</dbReference>
<proteinExistence type="predicted"/>
<accession>A0A401U9T4</accession>
<evidence type="ECO:0000259" key="2">
    <source>
        <dbReference type="Pfam" id="PF00534"/>
    </source>
</evidence>
<sequence length="393" mass="44614">MSHFKSVYIAFDQHPSYKGASTHIAHMCKVLSESYGPTLLLTVEGPLPKIESKHISQLCFLSEEQNVLKRALLFSSWVKEILDKQDTLLVGHFRDVWGGMAVLSHPHILPVFEVNGLPSIEWPYRYPQLTNVTHEKLKHLEDYCLKESALVLTPSQVIKKHLWNRGVAEEKIKLLSNGADLPANISATPVISGEYILYFGALQAWQGLDVLLKAMRYLEDKANLKLIICASHTEHHCKAYRKFAEKIGMQERIVWLYQLDKEKLQNVISHAYASIAPLVECSRNLEQGCSPLKIFESMACGTPVIASDLPVVREIIQPQINGVLVRPGRPAELARAIRILLDYPQQRDLLSENAKQTIADHFSWDHIEGNLAQLYEQVYTFSFGYSKNNLRYG</sequence>
<reference evidence="4 5" key="1">
    <citation type="submission" date="2018-11" db="EMBL/GenBank/DDBJ databases">
        <title>Chryseotalea sanarue gen. nov., sp., nov., a member of the family Cytophagaceae, isolated from a brackish lake in Hamamatsu Japan.</title>
        <authorList>
            <person name="Maejima Y."/>
            <person name="Iino T."/>
            <person name="Muraguchi Y."/>
            <person name="Fukuda K."/>
            <person name="Ohkuma M."/>
            <person name="Moriuchi R."/>
            <person name="Dohra H."/>
            <person name="Kimbara K."/>
            <person name="Shintani M."/>
        </authorList>
    </citation>
    <scope>NUCLEOTIDE SEQUENCE [LARGE SCALE GENOMIC DNA]</scope>
    <source>
        <strain evidence="4 5">Ys</strain>
    </source>
</reference>
<gene>
    <name evidence="4" type="ORF">SanaruYs_18770</name>
</gene>
<dbReference type="GO" id="GO:0009103">
    <property type="term" value="P:lipopolysaccharide biosynthetic process"/>
    <property type="evidence" value="ECO:0007669"/>
    <property type="project" value="TreeGrafter"/>
</dbReference>
<dbReference type="InterPro" id="IPR001296">
    <property type="entry name" value="Glyco_trans_1"/>
</dbReference>
<evidence type="ECO:0000259" key="3">
    <source>
        <dbReference type="Pfam" id="PF13439"/>
    </source>
</evidence>
<dbReference type="RefSeq" id="WP_127122303.1">
    <property type="nucleotide sequence ID" value="NZ_BHXQ01000003.1"/>
</dbReference>
<comment type="caution">
    <text evidence="4">The sequence shown here is derived from an EMBL/GenBank/DDBJ whole genome shotgun (WGS) entry which is preliminary data.</text>
</comment>
<dbReference type="SUPFAM" id="SSF53756">
    <property type="entry name" value="UDP-Glycosyltransferase/glycogen phosphorylase"/>
    <property type="match status" value="1"/>
</dbReference>
<organism evidence="4 5">
    <name type="scientific">Chryseotalea sanaruensis</name>
    <dbReference type="NCBI Taxonomy" id="2482724"/>
    <lineage>
        <taxon>Bacteria</taxon>
        <taxon>Pseudomonadati</taxon>
        <taxon>Bacteroidota</taxon>
        <taxon>Cytophagia</taxon>
        <taxon>Cytophagales</taxon>
        <taxon>Chryseotaleaceae</taxon>
        <taxon>Chryseotalea</taxon>
    </lineage>
</organism>
<feature type="domain" description="Glycosyl transferase family 1" evidence="2">
    <location>
        <begin position="194"/>
        <end position="356"/>
    </location>
</feature>
<dbReference type="GO" id="GO:0016757">
    <property type="term" value="F:glycosyltransferase activity"/>
    <property type="evidence" value="ECO:0007669"/>
    <property type="project" value="InterPro"/>
</dbReference>
<dbReference type="AlphaFoldDB" id="A0A401U9T4"/>
<feature type="domain" description="Glycosyltransferase subfamily 4-like N-terminal" evidence="3">
    <location>
        <begin position="18"/>
        <end position="181"/>
    </location>
</feature>
<dbReference type="Pfam" id="PF13439">
    <property type="entry name" value="Glyco_transf_4"/>
    <property type="match status" value="1"/>
</dbReference>
<protein>
    <submittedName>
        <fullName evidence="4">Glycosyl transferase</fullName>
    </submittedName>
</protein>
<evidence type="ECO:0000256" key="1">
    <source>
        <dbReference type="ARBA" id="ARBA00022679"/>
    </source>
</evidence>
<dbReference type="Pfam" id="PF00534">
    <property type="entry name" value="Glycos_transf_1"/>
    <property type="match status" value="1"/>
</dbReference>
<dbReference type="PANTHER" id="PTHR46401:SF2">
    <property type="entry name" value="GLYCOSYLTRANSFERASE WBBK-RELATED"/>
    <property type="match status" value="1"/>
</dbReference>
<dbReference type="OrthoDB" id="1450439at2"/>
<keyword evidence="5" id="KW-1185">Reference proteome</keyword>
<name>A0A401U9T4_9BACT</name>
<evidence type="ECO:0000313" key="5">
    <source>
        <dbReference type="Proteomes" id="UP000288227"/>
    </source>
</evidence>
<evidence type="ECO:0000313" key="4">
    <source>
        <dbReference type="EMBL" id="GCC51649.1"/>
    </source>
</evidence>
<dbReference type="EMBL" id="BHXQ01000003">
    <property type="protein sequence ID" value="GCC51649.1"/>
    <property type="molecule type" value="Genomic_DNA"/>
</dbReference>
<dbReference type="InterPro" id="IPR028098">
    <property type="entry name" value="Glyco_trans_4-like_N"/>
</dbReference>